<evidence type="ECO:0000313" key="2">
    <source>
        <dbReference type="EMBL" id="KAF7808282.1"/>
    </source>
</evidence>
<dbReference type="AlphaFoldDB" id="A0A834W3K9"/>
<feature type="region of interest" description="Disordered" evidence="1">
    <location>
        <begin position="1"/>
        <end position="69"/>
    </location>
</feature>
<feature type="compositionally biased region" description="Basic and acidic residues" evidence="1">
    <location>
        <begin position="25"/>
        <end position="68"/>
    </location>
</feature>
<evidence type="ECO:0000256" key="1">
    <source>
        <dbReference type="SAM" id="MobiDB-lite"/>
    </source>
</evidence>
<accession>A0A834W3K9</accession>
<reference evidence="2" key="1">
    <citation type="submission" date="2020-09" db="EMBL/GenBank/DDBJ databases">
        <title>Genome-Enabled Discovery of Anthraquinone Biosynthesis in Senna tora.</title>
        <authorList>
            <person name="Kang S.-H."/>
            <person name="Pandey R.P."/>
            <person name="Lee C.-M."/>
            <person name="Sim J.-S."/>
            <person name="Jeong J.-T."/>
            <person name="Choi B.-S."/>
            <person name="Jung M."/>
            <person name="Ginzburg D."/>
            <person name="Zhao K."/>
            <person name="Won S.Y."/>
            <person name="Oh T.-J."/>
            <person name="Yu Y."/>
            <person name="Kim N.-H."/>
            <person name="Lee O.R."/>
            <person name="Lee T.-H."/>
            <person name="Bashyal P."/>
            <person name="Kim T.-S."/>
            <person name="Lee W.-H."/>
            <person name="Kawkins C."/>
            <person name="Kim C.-K."/>
            <person name="Kim J.S."/>
            <person name="Ahn B.O."/>
            <person name="Rhee S.Y."/>
            <person name="Sohng J.K."/>
        </authorList>
    </citation>
    <scope>NUCLEOTIDE SEQUENCE</scope>
    <source>
        <tissue evidence="2">Leaf</tissue>
    </source>
</reference>
<sequence>MHRGHKVTQTETNPKHNANAITLGSEKKLEDIPAKLRRGHTLETEADTKPEAELEVSNQHDHQQKEGKQFPPAELIAQLPFSERFAKSRKEREEKEIMDTSRRVEVNILLLDAIQQIPRSVVYPEGVLEDVLVQLTERDALKTILNMNIDKNSLSTLKQEFNVDIKLEELRNEAYDSAKIY</sequence>
<proteinExistence type="predicted"/>
<comment type="caution">
    <text evidence="2">The sequence shown here is derived from an EMBL/GenBank/DDBJ whole genome shotgun (WGS) entry which is preliminary data.</text>
</comment>
<evidence type="ECO:0000313" key="3">
    <source>
        <dbReference type="Proteomes" id="UP000634136"/>
    </source>
</evidence>
<keyword evidence="3" id="KW-1185">Reference proteome</keyword>
<organism evidence="2 3">
    <name type="scientific">Senna tora</name>
    <dbReference type="NCBI Taxonomy" id="362788"/>
    <lineage>
        <taxon>Eukaryota</taxon>
        <taxon>Viridiplantae</taxon>
        <taxon>Streptophyta</taxon>
        <taxon>Embryophyta</taxon>
        <taxon>Tracheophyta</taxon>
        <taxon>Spermatophyta</taxon>
        <taxon>Magnoliopsida</taxon>
        <taxon>eudicotyledons</taxon>
        <taxon>Gunneridae</taxon>
        <taxon>Pentapetalae</taxon>
        <taxon>rosids</taxon>
        <taxon>fabids</taxon>
        <taxon>Fabales</taxon>
        <taxon>Fabaceae</taxon>
        <taxon>Caesalpinioideae</taxon>
        <taxon>Cassia clade</taxon>
        <taxon>Senna</taxon>
    </lineage>
</organism>
<dbReference type="EMBL" id="JAAIUW010000011">
    <property type="protein sequence ID" value="KAF7808282.1"/>
    <property type="molecule type" value="Genomic_DNA"/>
</dbReference>
<feature type="compositionally biased region" description="Polar residues" evidence="1">
    <location>
        <begin position="7"/>
        <end position="22"/>
    </location>
</feature>
<dbReference type="OrthoDB" id="1734538at2759"/>
<dbReference type="Proteomes" id="UP000634136">
    <property type="component" value="Unassembled WGS sequence"/>
</dbReference>
<name>A0A834W3K9_9FABA</name>
<protein>
    <submittedName>
        <fullName evidence="2">Uncharacterized protein</fullName>
    </submittedName>
</protein>
<gene>
    <name evidence="2" type="ORF">G2W53_035025</name>
</gene>